<organism evidence="1 2">
    <name type="scientific">Sulfurifustis variabilis</name>
    <dbReference type="NCBI Taxonomy" id="1675686"/>
    <lineage>
        <taxon>Bacteria</taxon>
        <taxon>Pseudomonadati</taxon>
        <taxon>Pseudomonadota</taxon>
        <taxon>Gammaproteobacteria</taxon>
        <taxon>Acidiferrobacterales</taxon>
        <taxon>Acidiferrobacteraceae</taxon>
        <taxon>Sulfurifustis</taxon>
    </lineage>
</organism>
<reference evidence="1 2" key="1">
    <citation type="submission" date="2015-08" db="EMBL/GenBank/DDBJ databases">
        <title>Complete genome sequence of Sulfurifustis variabilis.</title>
        <authorList>
            <person name="Miura A."/>
            <person name="Kojima H."/>
            <person name="Fukui M."/>
        </authorList>
    </citation>
    <scope>NUCLEOTIDE SEQUENCE [LARGE SCALE GENOMIC DNA]</scope>
    <source>
        <strain evidence="2">skN76</strain>
    </source>
</reference>
<evidence type="ECO:0000313" key="2">
    <source>
        <dbReference type="Proteomes" id="UP000218899"/>
    </source>
</evidence>
<accession>A0A1B4VD66</accession>
<dbReference type="Proteomes" id="UP000218899">
    <property type="component" value="Chromosome"/>
</dbReference>
<dbReference type="RefSeq" id="WP_169923960.1">
    <property type="nucleotide sequence ID" value="NZ_AP014936.1"/>
</dbReference>
<name>A0A1B4VD66_9GAMM</name>
<dbReference type="AlphaFoldDB" id="A0A1B4VD66"/>
<sequence length="57" mass="6122">MTYRDLVAAANSGDTKARAELAIVESRMLNEGVARYAGLDEPIPADEPDDLYPRAAA</sequence>
<proteinExistence type="predicted"/>
<dbReference type="KEGG" id="sva:SVA_0848"/>
<gene>
    <name evidence="1" type="ORF">SVA_0848</name>
</gene>
<dbReference type="EMBL" id="AP014936">
    <property type="protein sequence ID" value="BAU47427.1"/>
    <property type="molecule type" value="Genomic_DNA"/>
</dbReference>
<evidence type="ECO:0000313" key="1">
    <source>
        <dbReference type="EMBL" id="BAU47427.1"/>
    </source>
</evidence>
<keyword evidence="2" id="KW-1185">Reference proteome</keyword>
<protein>
    <submittedName>
        <fullName evidence="1">Uncharacterized protein</fullName>
    </submittedName>
</protein>